<name>A0A9X2GF28_9ACTN</name>
<feature type="signal peptide" evidence="1">
    <location>
        <begin position="1"/>
        <end position="31"/>
    </location>
</feature>
<evidence type="ECO:0008006" key="4">
    <source>
        <dbReference type="Google" id="ProtNLM"/>
    </source>
</evidence>
<dbReference type="InterPro" id="IPR006311">
    <property type="entry name" value="TAT_signal"/>
</dbReference>
<dbReference type="Proteomes" id="UP001139648">
    <property type="component" value="Unassembled WGS sequence"/>
</dbReference>
<comment type="caution">
    <text evidence="2">The sequence shown here is derived from an EMBL/GenBank/DDBJ whole genome shotgun (WGS) entry which is preliminary data.</text>
</comment>
<evidence type="ECO:0000313" key="2">
    <source>
        <dbReference type="EMBL" id="MCP2356510.1"/>
    </source>
</evidence>
<keyword evidence="1" id="KW-0732">Signal</keyword>
<evidence type="ECO:0000313" key="3">
    <source>
        <dbReference type="Proteomes" id="UP001139648"/>
    </source>
</evidence>
<organism evidence="2 3">
    <name type="scientific">Nonomuraea thailandensis</name>
    <dbReference type="NCBI Taxonomy" id="1188745"/>
    <lineage>
        <taxon>Bacteria</taxon>
        <taxon>Bacillati</taxon>
        <taxon>Actinomycetota</taxon>
        <taxon>Actinomycetes</taxon>
        <taxon>Streptosporangiales</taxon>
        <taxon>Streptosporangiaceae</taxon>
        <taxon>Nonomuraea</taxon>
    </lineage>
</organism>
<dbReference type="PROSITE" id="PS51318">
    <property type="entry name" value="TAT"/>
    <property type="match status" value="1"/>
</dbReference>
<reference evidence="2" key="1">
    <citation type="submission" date="2022-06" db="EMBL/GenBank/DDBJ databases">
        <title>Sequencing the genomes of 1000 actinobacteria strains.</title>
        <authorList>
            <person name="Klenk H.-P."/>
        </authorList>
    </citation>
    <scope>NUCLEOTIDE SEQUENCE</scope>
    <source>
        <strain evidence="2">DSM 46694</strain>
    </source>
</reference>
<dbReference type="AlphaFoldDB" id="A0A9X2GF28"/>
<dbReference type="RefSeq" id="WP_253743429.1">
    <property type="nucleotide sequence ID" value="NZ_BAABKA010000057.1"/>
</dbReference>
<sequence length="139" mass="14842">MNTIRRFATGALGGATAVAAAALLAPMAASADTPYAQASAMVEANGSVANSKHVDDVWHPSRGVYCVIVSHLVDLHGDVAIHVTPIGRYDHPRSMSVERGGDECVRHDLHHDMDDRTITVYSRASSRVPAETAFYLTVS</sequence>
<feature type="chain" id="PRO_5040900210" description="Secreted protein" evidence="1">
    <location>
        <begin position="32"/>
        <end position="139"/>
    </location>
</feature>
<protein>
    <recommendedName>
        <fullName evidence="4">Secreted protein</fullName>
    </recommendedName>
</protein>
<keyword evidence="3" id="KW-1185">Reference proteome</keyword>
<dbReference type="EMBL" id="JAMZEB010000002">
    <property type="protein sequence ID" value="MCP2356510.1"/>
    <property type="molecule type" value="Genomic_DNA"/>
</dbReference>
<accession>A0A9X2GF28</accession>
<proteinExistence type="predicted"/>
<evidence type="ECO:0000256" key="1">
    <source>
        <dbReference type="SAM" id="SignalP"/>
    </source>
</evidence>
<gene>
    <name evidence="2" type="ORF">HD597_003530</name>
</gene>